<dbReference type="InterPro" id="IPR027806">
    <property type="entry name" value="HARBI1_dom"/>
</dbReference>
<comment type="caution">
    <text evidence="4">The sequence shown here is derived from an EMBL/GenBank/DDBJ whole genome shotgun (WGS) entry which is preliminary data.</text>
</comment>
<proteinExistence type="predicted"/>
<protein>
    <recommendedName>
        <fullName evidence="3">DDE Tnp4 domain-containing protein</fullName>
    </recommendedName>
</protein>
<feature type="domain" description="DDE Tnp4" evidence="3">
    <location>
        <begin position="143"/>
        <end position="219"/>
    </location>
</feature>
<sequence length="308" mass="34462">MDLLVNEAMLEDGLPRCSTPTRRSMYQPRPNFSSASDNEGYSRFRCRLDLGGVAPRLRGSPCAIPGVLSGLIRNYLAEGCSMQQLAWDYYVGKSTVHYIIKDTCKVIWTHLQPIVLQQPNQEQWQTIVEEFTAKWHMPNCLGALDDQAFPLSSHIMRPVAGQALPEAETIFNYRLSRARRVIENAFGILALRWRILRSTIIADIDTCEEIVKATIVLHNYLQASEAEIPAKERRYCPTGFVDYEVGGQVQGGAWRQESVAMSSVGRQAQNNAARASTALRKALMQYLVSDVGAVPWQWDSISLGAVPT</sequence>
<dbReference type="GO" id="GO:0046872">
    <property type="term" value="F:metal ion binding"/>
    <property type="evidence" value="ECO:0007669"/>
    <property type="project" value="UniProtKB-KW"/>
</dbReference>
<organism evidence="4 5">
    <name type="scientific">Acanthoscelides obtectus</name>
    <name type="common">Bean weevil</name>
    <name type="synonym">Bruchus obtectus</name>
    <dbReference type="NCBI Taxonomy" id="200917"/>
    <lineage>
        <taxon>Eukaryota</taxon>
        <taxon>Metazoa</taxon>
        <taxon>Ecdysozoa</taxon>
        <taxon>Arthropoda</taxon>
        <taxon>Hexapoda</taxon>
        <taxon>Insecta</taxon>
        <taxon>Pterygota</taxon>
        <taxon>Neoptera</taxon>
        <taxon>Endopterygota</taxon>
        <taxon>Coleoptera</taxon>
        <taxon>Polyphaga</taxon>
        <taxon>Cucujiformia</taxon>
        <taxon>Chrysomeloidea</taxon>
        <taxon>Chrysomelidae</taxon>
        <taxon>Bruchinae</taxon>
        <taxon>Bruchini</taxon>
        <taxon>Acanthoscelides</taxon>
    </lineage>
</organism>
<reference evidence="4" key="1">
    <citation type="submission" date="2022-03" db="EMBL/GenBank/DDBJ databases">
        <authorList>
            <person name="Sayadi A."/>
        </authorList>
    </citation>
    <scope>NUCLEOTIDE SEQUENCE</scope>
</reference>
<dbReference type="OrthoDB" id="6627079at2759"/>
<dbReference type="Pfam" id="PF13359">
    <property type="entry name" value="DDE_Tnp_4"/>
    <property type="match status" value="1"/>
</dbReference>
<dbReference type="EMBL" id="CAKOFQ010006727">
    <property type="protein sequence ID" value="CAH1965616.1"/>
    <property type="molecule type" value="Genomic_DNA"/>
</dbReference>
<evidence type="ECO:0000313" key="5">
    <source>
        <dbReference type="Proteomes" id="UP001152888"/>
    </source>
</evidence>
<name>A0A9P0K1W3_ACAOB</name>
<evidence type="ECO:0000313" key="4">
    <source>
        <dbReference type="EMBL" id="CAH1965616.1"/>
    </source>
</evidence>
<evidence type="ECO:0000256" key="1">
    <source>
        <dbReference type="ARBA" id="ARBA00001968"/>
    </source>
</evidence>
<evidence type="ECO:0000259" key="3">
    <source>
        <dbReference type="Pfam" id="PF13359"/>
    </source>
</evidence>
<dbReference type="Proteomes" id="UP001152888">
    <property type="component" value="Unassembled WGS sequence"/>
</dbReference>
<keyword evidence="2" id="KW-0479">Metal-binding</keyword>
<keyword evidence="5" id="KW-1185">Reference proteome</keyword>
<accession>A0A9P0K1W3</accession>
<evidence type="ECO:0000256" key="2">
    <source>
        <dbReference type="ARBA" id="ARBA00022723"/>
    </source>
</evidence>
<gene>
    <name evidence="4" type="ORF">ACAOBT_LOCUS6422</name>
</gene>
<comment type="cofactor">
    <cofactor evidence="1">
        <name>a divalent metal cation</name>
        <dbReference type="ChEBI" id="CHEBI:60240"/>
    </cofactor>
</comment>
<dbReference type="AlphaFoldDB" id="A0A9P0K1W3"/>